<comment type="caution">
    <text evidence="2">The sequence shown here is derived from an EMBL/GenBank/DDBJ whole genome shotgun (WGS) entry which is preliminary data.</text>
</comment>
<gene>
    <name evidence="2" type="ORF">T12_8773</name>
</gene>
<accession>A0A0V0Z2K4</accession>
<dbReference type="Proteomes" id="UP000054783">
    <property type="component" value="Unassembled WGS sequence"/>
</dbReference>
<sequence length="149" mass="15422">CRGDASLSNDATIWPSTADGSTNPSPDVGVFVYGGRSSCGGNPATCAFCAPAARHLDPCASCTPLVSNRVARSRLTIDVPLWAAFPSACGRFGSLSTHAPLESLPGDPWTPACPYSHLSPAVSELLRSGAVPLQSAQRPRVFPLLRGAC</sequence>
<reference evidence="2 3" key="1">
    <citation type="submission" date="2015-01" db="EMBL/GenBank/DDBJ databases">
        <title>Evolution of Trichinella species and genotypes.</title>
        <authorList>
            <person name="Korhonen P.K."/>
            <person name="Edoardo P."/>
            <person name="Giuseppe L.R."/>
            <person name="Gasser R.B."/>
        </authorList>
    </citation>
    <scope>NUCLEOTIDE SEQUENCE [LARGE SCALE GENOMIC DNA]</scope>
    <source>
        <strain evidence="2">ISS2496</strain>
    </source>
</reference>
<name>A0A0V0Z2K4_9BILA</name>
<evidence type="ECO:0000313" key="2">
    <source>
        <dbReference type="EMBL" id="KRY06689.1"/>
    </source>
</evidence>
<keyword evidence="3" id="KW-1185">Reference proteome</keyword>
<evidence type="ECO:0000313" key="3">
    <source>
        <dbReference type="Proteomes" id="UP000054783"/>
    </source>
</evidence>
<dbReference type="AlphaFoldDB" id="A0A0V0Z2K4"/>
<dbReference type="EMBL" id="JYDQ01000699">
    <property type="protein sequence ID" value="KRY06689.1"/>
    <property type="molecule type" value="Genomic_DNA"/>
</dbReference>
<feature type="region of interest" description="Disordered" evidence="1">
    <location>
        <begin position="1"/>
        <end position="21"/>
    </location>
</feature>
<feature type="non-terminal residue" evidence="2">
    <location>
        <position position="149"/>
    </location>
</feature>
<protein>
    <submittedName>
        <fullName evidence="2">Uncharacterized protein</fullName>
    </submittedName>
</protein>
<feature type="non-terminal residue" evidence="2">
    <location>
        <position position="1"/>
    </location>
</feature>
<proteinExistence type="predicted"/>
<organism evidence="2 3">
    <name type="scientific">Trichinella patagoniensis</name>
    <dbReference type="NCBI Taxonomy" id="990121"/>
    <lineage>
        <taxon>Eukaryota</taxon>
        <taxon>Metazoa</taxon>
        <taxon>Ecdysozoa</taxon>
        <taxon>Nematoda</taxon>
        <taxon>Enoplea</taxon>
        <taxon>Dorylaimia</taxon>
        <taxon>Trichinellida</taxon>
        <taxon>Trichinellidae</taxon>
        <taxon>Trichinella</taxon>
    </lineage>
</organism>
<evidence type="ECO:0000256" key="1">
    <source>
        <dbReference type="SAM" id="MobiDB-lite"/>
    </source>
</evidence>